<keyword evidence="13" id="KW-0170">Cobalt</keyword>
<dbReference type="Proteomes" id="UP000236214">
    <property type="component" value="Unassembled WGS sequence"/>
</dbReference>
<dbReference type="PROSITE" id="PS00758">
    <property type="entry name" value="ARGE_DAPE_CPG2_1"/>
    <property type="match status" value="1"/>
</dbReference>
<sequence>MDKEKQIEILANLIAIDSVDDNEAKVANYIASLFEPYNDREDVDIQRVTYAPNRDNLVVTIGTGEKILGFSGHEDVVSQGDLSAWNSDPFKAEIKDNKLFGRGVTDMKGGLAALVITMLDFLAEDAIPGKIRLLATVGEETGEYGAAQLTKAGYADELDGLIIAEPTNEMKEIGISSKGVIDYVVTSIGKGAHSSKPEDGINAIDHLINFANEVKPLMENFDKTDPILGKLTHVQSVFHGGEQINSVPVKAIMKGNIRTIPAYPNQLVFSALNHLIDNLNQKPDYNLSIEYIFPEEAMSGDSNASLVRLIKNVHKNMYPDPIKVVGQTSASDASEFSHAKGNFSIVQIGPGNNSEHQSNENIDIDVFSKSIAFYKRFVEAFFE</sequence>
<evidence type="ECO:0000256" key="14">
    <source>
        <dbReference type="ARBA" id="ARBA00051301"/>
    </source>
</evidence>
<dbReference type="GeneID" id="64053823"/>
<evidence type="ECO:0000313" key="16">
    <source>
        <dbReference type="EMBL" id="GBD67516.1"/>
    </source>
</evidence>
<proteinExistence type="inferred from homology"/>
<dbReference type="AlphaFoldDB" id="A0A2H6CRA6"/>
<dbReference type="Pfam" id="PF01546">
    <property type="entry name" value="Peptidase_M20"/>
    <property type="match status" value="1"/>
</dbReference>
<keyword evidence="9" id="KW-0378">Hydrolase</keyword>
<feature type="domain" description="Peptidase M20 dimerisation" evidence="15">
    <location>
        <begin position="176"/>
        <end position="280"/>
    </location>
</feature>
<dbReference type="InterPro" id="IPR002933">
    <property type="entry name" value="Peptidase_M20"/>
</dbReference>
<evidence type="ECO:0000256" key="12">
    <source>
        <dbReference type="ARBA" id="ARBA00023154"/>
    </source>
</evidence>
<dbReference type="Pfam" id="PF07687">
    <property type="entry name" value="M20_dimer"/>
    <property type="match status" value="1"/>
</dbReference>
<dbReference type="InterPro" id="IPR011650">
    <property type="entry name" value="Peptidase_M20_dimer"/>
</dbReference>
<dbReference type="Gene3D" id="3.30.70.360">
    <property type="match status" value="1"/>
</dbReference>
<protein>
    <recommendedName>
        <fullName evidence="6">Probable succinyl-diaminopimelate desuccinylase</fullName>
        <ecNumber evidence="5">3.5.1.18</ecNumber>
    </recommendedName>
</protein>
<keyword evidence="8" id="KW-0479">Metal-binding</keyword>
<dbReference type="GO" id="GO:0009014">
    <property type="term" value="F:succinyl-diaminopimelate desuccinylase activity"/>
    <property type="evidence" value="ECO:0007669"/>
    <property type="project" value="UniProtKB-EC"/>
</dbReference>
<dbReference type="NCBIfam" id="NF006365">
    <property type="entry name" value="PRK08588.1"/>
    <property type="match status" value="1"/>
</dbReference>
<dbReference type="SUPFAM" id="SSF53187">
    <property type="entry name" value="Zn-dependent exopeptidases"/>
    <property type="match status" value="1"/>
</dbReference>
<evidence type="ECO:0000259" key="15">
    <source>
        <dbReference type="Pfam" id="PF07687"/>
    </source>
</evidence>
<evidence type="ECO:0000256" key="11">
    <source>
        <dbReference type="ARBA" id="ARBA00022915"/>
    </source>
</evidence>
<dbReference type="Gene3D" id="3.40.630.10">
    <property type="entry name" value="Zn peptidases"/>
    <property type="match status" value="2"/>
</dbReference>
<evidence type="ECO:0000256" key="10">
    <source>
        <dbReference type="ARBA" id="ARBA00022833"/>
    </source>
</evidence>
<evidence type="ECO:0000256" key="3">
    <source>
        <dbReference type="ARBA" id="ARBA00005130"/>
    </source>
</evidence>
<dbReference type="InterPro" id="IPR050072">
    <property type="entry name" value="Peptidase_M20A"/>
</dbReference>
<evidence type="ECO:0000313" key="17">
    <source>
        <dbReference type="Proteomes" id="UP000236214"/>
    </source>
</evidence>
<comment type="catalytic activity">
    <reaction evidence="14">
        <text>N-succinyl-(2S,6S)-2,6-diaminopimelate + H2O = (2S,6S)-2,6-diaminopimelate + succinate</text>
        <dbReference type="Rhea" id="RHEA:22608"/>
        <dbReference type="ChEBI" id="CHEBI:15377"/>
        <dbReference type="ChEBI" id="CHEBI:30031"/>
        <dbReference type="ChEBI" id="CHEBI:57609"/>
        <dbReference type="ChEBI" id="CHEBI:58087"/>
        <dbReference type="EC" id="3.5.1.18"/>
    </reaction>
</comment>
<evidence type="ECO:0000256" key="1">
    <source>
        <dbReference type="ARBA" id="ARBA00001941"/>
    </source>
</evidence>
<evidence type="ECO:0000256" key="13">
    <source>
        <dbReference type="ARBA" id="ARBA00023285"/>
    </source>
</evidence>
<comment type="cofactor">
    <cofactor evidence="1">
        <name>Co(2+)</name>
        <dbReference type="ChEBI" id="CHEBI:48828"/>
    </cofactor>
</comment>
<comment type="caution">
    <text evidence="16">The sequence shown here is derived from an EMBL/GenBank/DDBJ whole genome shotgun (WGS) entry which is preliminary data.</text>
</comment>
<dbReference type="PANTHER" id="PTHR43808:SF8">
    <property type="entry name" value="PEPTIDASE M20 DIMERISATION DOMAIN-CONTAINING PROTEIN"/>
    <property type="match status" value="1"/>
</dbReference>
<comment type="similarity">
    <text evidence="4">Belongs to the peptidase M20A family.</text>
</comment>
<evidence type="ECO:0000256" key="5">
    <source>
        <dbReference type="ARBA" id="ARBA00011921"/>
    </source>
</evidence>
<name>A0A2H6CRA6_TETHA</name>
<dbReference type="EMBL" id="BDEC01000010">
    <property type="protein sequence ID" value="GBD67516.1"/>
    <property type="molecule type" value="Genomic_DNA"/>
</dbReference>
<comment type="cofactor">
    <cofactor evidence="2">
        <name>Zn(2+)</name>
        <dbReference type="ChEBI" id="CHEBI:29105"/>
    </cofactor>
</comment>
<gene>
    <name evidence="16" type="ORF">TEHN7118_0322</name>
</gene>
<dbReference type="EC" id="3.5.1.18" evidence="5"/>
<evidence type="ECO:0000256" key="2">
    <source>
        <dbReference type="ARBA" id="ARBA00001947"/>
    </source>
</evidence>
<evidence type="ECO:0000256" key="6">
    <source>
        <dbReference type="ARBA" id="ARBA00016853"/>
    </source>
</evidence>
<dbReference type="SUPFAM" id="SSF55031">
    <property type="entry name" value="Bacterial exopeptidase dimerisation domain"/>
    <property type="match status" value="1"/>
</dbReference>
<dbReference type="PANTHER" id="PTHR43808">
    <property type="entry name" value="ACETYLORNITHINE DEACETYLASE"/>
    <property type="match status" value="1"/>
</dbReference>
<dbReference type="UniPathway" id="UPA00034">
    <property type="reaction ID" value="UER00021"/>
</dbReference>
<keyword evidence="11" id="KW-0220">Diaminopimelate biosynthesis</keyword>
<dbReference type="InterPro" id="IPR010182">
    <property type="entry name" value="ArgE/DapE"/>
</dbReference>
<accession>A0A2H6CRA6</accession>
<reference evidence="16 17" key="1">
    <citation type="submission" date="2016-05" db="EMBL/GenBank/DDBJ databases">
        <title>Whole genome sequencing of Tetragenococcus halophilus subsp. halophilus NISL 7118.</title>
        <authorList>
            <person name="Shiwa Y."/>
            <person name="Nishimura I."/>
            <person name="Yoshikawa H."/>
            <person name="Koyama Y."/>
            <person name="Oguma T."/>
        </authorList>
    </citation>
    <scope>NUCLEOTIDE SEQUENCE [LARGE SCALE GENOMIC DNA]</scope>
    <source>
        <strain evidence="16 17">NISL 7118</strain>
    </source>
</reference>
<dbReference type="NCBIfam" id="TIGR01910">
    <property type="entry name" value="DapE-ArgE"/>
    <property type="match status" value="1"/>
</dbReference>
<dbReference type="GO" id="GO:0019877">
    <property type="term" value="P:diaminopimelate biosynthetic process"/>
    <property type="evidence" value="ECO:0007669"/>
    <property type="project" value="UniProtKB-KW"/>
</dbReference>
<dbReference type="CDD" id="cd08659">
    <property type="entry name" value="M20_ArgE_DapE-like"/>
    <property type="match status" value="1"/>
</dbReference>
<organism evidence="16 17">
    <name type="scientific">Tetragenococcus halophilus subsp. halophilus</name>
    <dbReference type="NCBI Taxonomy" id="1513897"/>
    <lineage>
        <taxon>Bacteria</taxon>
        <taxon>Bacillati</taxon>
        <taxon>Bacillota</taxon>
        <taxon>Bacilli</taxon>
        <taxon>Lactobacillales</taxon>
        <taxon>Enterococcaceae</taxon>
        <taxon>Tetragenococcus</taxon>
    </lineage>
</organism>
<evidence type="ECO:0000256" key="8">
    <source>
        <dbReference type="ARBA" id="ARBA00022723"/>
    </source>
</evidence>
<dbReference type="InterPro" id="IPR001261">
    <property type="entry name" value="ArgE/DapE_CS"/>
</dbReference>
<keyword evidence="12" id="KW-0457">Lysine biosynthesis</keyword>
<keyword evidence="10" id="KW-0862">Zinc</keyword>
<dbReference type="GO" id="GO:0009089">
    <property type="term" value="P:lysine biosynthetic process via diaminopimelate"/>
    <property type="evidence" value="ECO:0007669"/>
    <property type="project" value="UniProtKB-UniPathway"/>
</dbReference>
<evidence type="ECO:0000256" key="7">
    <source>
        <dbReference type="ARBA" id="ARBA00022605"/>
    </source>
</evidence>
<dbReference type="GO" id="GO:0046872">
    <property type="term" value="F:metal ion binding"/>
    <property type="evidence" value="ECO:0007669"/>
    <property type="project" value="UniProtKB-KW"/>
</dbReference>
<dbReference type="RefSeq" id="WP_061840447.1">
    <property type="nucleotide sequence ID" value="NZ_BDEC01000010.1"/>
</dbReference>
<evidence type="ECO:0000256" key="4">
    <source>
        <dbReference type="ARBA" id="ARBA00006247"/>
    </source>
</evidence>
<keyword evidence="17" id="KW-1185">Reference proteome</keyword>
<evidence type="ECO:0000256" key="9">
    <source>
        <dbReference type="ARBA" id="ARBA00022801"/>
    </source>
</evidence>
<comment type="pathway">
    <text evidence="3">Amino-acid biosynthesis; L-lysine biosynthesis via DAP pathway; LL-2,6-diaminopimelate from (S)-tetrahydrodipicolinate (succinylase route): step 3/3.</text>
</comment>
<dbReference type="InterPro" id="IPR036264">
    <property type="entry name" value="Bact_exopeptidase_dim_dom"/>
</dbReference>
<keyword evidence="7" id="KW-0028">Amino-acid biosynthesis</keyword>